<organism evidence="3 4">
    <name type="scientific">Microbotryum intermedium</name>
    <dbReference type="NCBI Taxonomy" id="269621"/>
    <lineage>
        <taxon>Eukaryota</taxon>
        <taxon>Fungi</taxon>
        <taxon>Dikarya</taxon>
        <taxon>Basidiomycota</taxon>
        <taxon>Pucciniomycotina</taxon>
        <taxon>Microbotryomycetes</taxon>
        <taxon>Microbotryales</taxon>
        <taxon>Microbotryaceae</taxon>
        <taxon>Microbotryum</taxon>
    </lineage>
</organism>
<proteinExistence type="predicted"/>
<dbReference type="Pfam" id="PF10338">
    <property type="entry name" value="YBL028C_N"/>
    <property type="match status" value="1"/>
</dbReference>
<evidence type="ECO:0000256" key="1">
    <source>
        <dbReference type="SAM" id="MobiDB-lite"/>
    </source>
</evidence>
<dbReference type="STRING" id="269621.A0A238FLX6"/>
<dbReference type="AlphaFoldDB" id="A0A238FLX6"/>
<reference evidence="4" key="1">
    <citation type="submission" date="2016-09" db="EMBL/GenBank/DDBJ databases">
        <authorList>
            <person name="Jeantristanb JTB J.-T."/>
            <person name="Ricardo R."/>
        </authorList>
    </citation>
    <scope>NUCLEOTIDE SEQUENCE [LARGE SCALE GENOMIC DNA]</scope>
</reference>
<feature type="domain" description="DUF2423" evidence="2">
    <location>
        <begin position="1"/>
        <end position="47"/>
    </location>
</feature>
<dbReference type="InterPro" id="IPR019434">
    <property type="entry name" value="DUF2423"/>
</dbReference>
<protein>
    <submittedName>
        <fullName evidence="3">BQ2448_4780 protein</fullName>
    </submittedName>
</protein>
<feature type="compositionally biased region" description="Basic residues" evidence="1">
    <location>
        <begin position="149"/>
        <end position="158"/>
    </location>
</feature>
<evidence type="ECO:0000313" key="4">
    <source>
        <dbReference type="Proteomes" id="UP000198372"/>
    </source>
</evidence>
<feature type="compositionally biased region" description="Polar residues" evidence="1">
    <location>
        <begin position="96"/>
        <end position="116"/>
    </location>
</feature>
<keyword evidence="4" id="KW-1185">Reference proteome</keyword>
<dbReference type="EMBL" id="FMSP01000008">
    <property type="protein sequence ID" value="SCV72086.1"/>
    <property type="molecule type" value="Genomic_DNA"/>
</dbReference>
<feature type="compositionally biased region" description="Basic and acidic residues" evidence="1">
    <location>
        <begin position="49"/>
        <end position="62"/>
    </location>
</feature>
<sequence length="158" mass="18003">MAKSLKSKFKRAFRAIKRTDPNSVFKQADDLRLQRLSAKLKASALKPRQRTDKEEWERKQDGYETEEEDKDGQAAGTDKKADAEDKVADEMAVDGQDNQAETSEASPKPKVSTSGPRMTRREVFRTEKKFMVRPTPKTVFPARGEKKRTGLGRSRSKR</sequence>
<dbReference type="PANTHER" id="PTHR28219:SF1">
    <property type="entry name" value="UPF0642 PROTEIN YBL028C"/>
    <property type="match status" value="1"/>
</dbReference>
<dbReference type="PANTHER" id="PTHR28219">
    <property type="entry name" value="UPF0642 PROTEIN YBL028C"/>
    <property type="match status" value="1"/>
</dbReference>
<evidence type="ECO:0000259" key="2">
    <source>
        <dbReference type="Pfam" id="PF10338"/>
    </source>
</evidence>
<dbReference type="OrthoDB" id="4087970at2759"/>
<name>A0A238FLX6_9BASI</name>
<feature type="compositionally biased region" description="Basic and acidic residues" evidence="1">
    <location>
        <begin position="119"/>
        <end position="130"/>
    </location>
</feature>
<evidence type="ECO:0000313" key="3">
    <source>
        <dbReference type="EMBL" id="SCV72086.1"/>
    </source>
</evidence>
<feature type="compositionally biased region" description="Basic and acidic residues" evidence="1">
    <location>
        <begin position="77"/>
        <end position="89"/>
    </location>
</feature>
<accession>A0A238FLX6</accession>
<gene>
    <name evidence="3" type="ORF">BQ2448_4780</name>
</gene>
<feature type="region of interest" description="Disordered" evidence="1">
    <location>
        <begin position="39"/>
        <end position="158"/>
    </location>
</feature>
<dbReference type="GO" id="GO:0030687">
    <property type="term" value="C:preribosome, large subunit precursor"/>
    <property type="evidence" value="ECO:0007669"/>
    <property type="project" value="TreeGrafter"/>
</dbReference>
<dbReference type="Proteomes" id="UP000198372">
    <property type="component" value="Unassembled WGS sequence"/>
</dbReference>